<keyword evidence="3" id="KW-1185">Reference proteome</keyword>
<keyword evidence="1" id="KW-0732">Signal</keyword>
<name>A0ABR8LQX7_9FLAO</name>
<evidence type="ECO:0000313" key="2">
    <source>
        <dbReference type="EMBL" id="MBD3862640.1"/>
    </source>
</evidence>
<comment type="caution">
    <text evidence="2">The sequence shown here is derived from an EMBL/GenBank/DDBJ whole genome shotgun (WGS) entry which is preliminary data.</text>
</comment>
<proteinExistence type="predicted"/>
<accession>A0ABR8LQX7</accession>
<dbReference type="Proteomes" id="UP000627521">
    <property type="component" value="Unassembled WGS sequence"/>
</dbReference>
<evidence type="ECO:0000313" key="3">
    <source>
        <dbReference type="Proteomes" id="UP000627521"/>
    </source>
</evidence>
<organism evidence="2 3">
    <name type="scientific">Olleya marilimosa</name>
    <dbReference type="NCBI Taxonomy" id="272164"/>
    <lineage>
        <taxon>Bacteria</taxon>
        <taxon>Pseudomonadati</taxon>
        <taxon>Bacteroidota</taxon>
        <taxon>Flavobacteriia</taxon>
        <taxon>Flavobacteriales</taxon>
        <taxon>Flavobacteriaceae</taxon>
    </lineage>
</organism>
<sequence length="111" mass="12679">MKTKILVLTIAFLSLTLSSFTISKNQVVSGVYDGVEDTNYVFTITKGDKTERMEFNYLSEDVFENFDLDSDELIGTSFTITYEKEKEMIVNDDGEDEEVEYLTITKLSVND</sequence>
<reference evidence="2 3" key="1">
    <citation type="submission" date="2020-09" db="EMBL/GenBank/DDBJ databases">
        <title>Bacillus nautilus sp. nov., Chryseoglobus crepusculi sp. nov, and Psychrobacter noctis sp. nov., isolated from deep-sea sponges from the equatorial Atlantic.</title>
        <authorList>
            <person name="Stennett H.L."/>
            <person name="Williams S.E."/>
        </authorList>
    </citation>
    <scope>NUCLEOTIDE SEQUENCE [LARGE SCALE GENOMIC DNA]</scope>
    <source>
        <strain evidence="2 3">28M-24</strain>
    </source>
</reference>
<gene>
    <name evidence="2" type="ORF">IEG06_04195</name>
</gene>
<feature type="chain" id="PRO_5047211523" description="DUF3221 domain-containing protein" evidence="1">
    <location>
        <begin position="24"/>
        <end position="111"/>
    </location>
</feature>
<dbReference type="RefSeq" id="WP_028284354.1">
    <property type="nucleotide sequence ID" value="NZ_CAXBHU010000002.1"/>
</dbReference>
<evidence type="ECO:0008006" key="4">
    <source>
        <dbReference type="Google" id="ProtNLM"/>
    </source>
</evidence>
<protein>
    <recommendedName>
        <fullName evidence="4">DUF3221 domain-containing protein</fullName>
    </recommendedName>
</protein>
<feature type="signal peptide" evidence="1">
    <location>
        <begin position="1"/>
        <end position="23"/>
    </location>
</feature>
<dbReference type="EMBL" id="JACXXH010000002">
    <property type="protein sequence ID" value="MBD3862640.1"/>
    <property type="molecule type" value="Genomic_DNA"/>
</dbReference>
<evidence type="ECO:0000256" key="1">
    <source>
        <dbReference type="SAM" id="SignalP"/>
    </source>
</evidence>